<keyword evidence="2" id="KW-0520">NAD</keyword>
<keyword evidence="3" id="KW-1133">Transmembrane helix</keyword>
<dbReference type="PaxDb" id="3880-AES83503"/>
<evidence type="ECO:0000313" key="8">
    <source>
        <dbReference type="Proteomes" id="UP000002051"/>
    </source>
</evidence>
<feature type="chain" id="PRO_5014574350" evidence="4">
    <location>
        <begin position="19"/>
        <end position="124"/>
    </location>
</feature>
<name>G7ZWB5_MEDTR</name>
<dbReference type="PANTHER" id="PTHR43507:SF21">
    <property type="entry name" value="NAD(P)H-QUINONE OXIDOREDUCTASE CHAIN 4, CHLOROPLASTIC"/>
    <property type="match status" value="1"/>
</dbReference>
<keyword evidence="3" id="KW-0812">Transmembrane</keyword>
<dbReference type="InterPro" id="IPR003918">
    <property type="entry name" value="NADH_UbQ_OxRdtase"/>
</dbReference>
<evidence type="ECO:0000256" key="3">
    <source>
        <dbReference type="SAM" id="Phobius"/>
    </source>
</evidence>
<feature type="domain" description="NADH:quinone oxidoreductase/Mrp antiporter transmembrane" evidence="5">
    <location>
        <begin position="6"/>
        <end position="105"/>
    </location>
</feature>
<evidence type="ECO:0000256" key="1">
    <source>
        <dbReference type="ARBA" id="ARBA00022967"/>
    </source>
</evidence>
<sequence length="124" mass="13746">MGAYGLLIILSSIQIIYADSTSFGQRNLKKRIAYSSVSYMGFIILGIGSISDNGLNEAVLQIISHRFIGATLFFLGGTNYDKLHLLYLDEMGGMTIPIDFVAELIVFFGVITSQKYLFMMKILS</sequence>
<dbReference type="PANTHER" id="PTHR43507">
    <property type="entry name" value="NADH-UBIQUINONE OXIDOREDUCTASE CHAIN 4"/>
    <property type="match status" value="1"/>
</dbReference>
<reference evidence="7" key="3">
    <citation type="submission" date="2015-04" db="UniProtKB">
        <authorList>
            <consortium name="EnsemblPlants"/>
        </authorList>
    </citation>
    <scope>IDENTIFICATION</scope>
    <source>
        <strain evidence="7">cv. Jemalong A17</strain>
    </source>
</reference>
<evidence type="ECO:0000313" key="6">
    <source>
        <dbReference type="EMBL" id="KEH37785.1"/>
    </source>
</evidence>
<dbReference type="EMBL" id="CM001218">
    <property type="protein sequence ID" value="KEH37785.1"/>
    <property type="molecule type" value="Genomic_DNA"/>
</dbReference>
<accession>G7ZWB5</accession>
<keyword evidence="4" id="KW-0732">Signal</keyword>
<dbReference type="GO" id="GO:0008137">
    <property type="term" value="F:NADH dehydrogenase (ubiquinone) activity"/>
    <property type="evidence" value="ECO:0007669"/>
    <property type="project" value="InterPro"/>
</dbReference>
<feature type="transmembrane region" description="Helical" evidence="3">
    <location>
        <begin position="34"/>
        <end position="51"/>
    </location>
</feature>
<dbReference type="Pfam" id="PF00361">
    <property type="entry name" value="Proton_antipo_M"/>
    <property type="match status" value="1"/>
</dbReference>
<dbReference type="EnsemblPlants" id="KEH37785">
    <property type="protein sequence ID" value="KEH37785"/>
    <property type="gene ID" value="MTR_2g047260"/>
</dbReference>
<organism evidence="7">
    <name type="scientific">Medicago truncatula</name>
    <name type="common">Barrel medic</name>
    <name type="synonym">Medicago tribuloides</name>
    <dbReference type="NCBI Taxonomy" id="3880"/>
    <lineage>
        <taxon>Eukaryota</taxon>
        <taxon>Viridiplantae</taxon>
        <taxon>Streptophyta</taxon>
        <taxon>Embryophyta</taxon>
        <taxon>Tracheophyta</taxon>
        <taxon>Spermatophyta</taxon>
        <taxon>Magnoliopsida</taxon>
        <taxon>eudicotyledons</taxon>
        <taxon>Gunneridae</taxon>
        <taxon>Pentapetalae</taxon>
        <taxon>rosids</taxon>
        <taxon>fabids</taxon>
        <taxon>Fabales</taxon>
        <taxon>Fabaceae</taxon>
        <taxon>Papilionoideae</taxon>
        <taxon>50 kb inversion clade</taxon>
        <taxon>NPAAA clade</taxon>
        <taxon>Hologalegina</taxon>
        <taxon>IRL clade</taxon>
        <taxon>Trifolieae</taxon>
        <taxon>Medicago</taxon>
    </lineage>
</organism>
<dbReference type="eggNOG" id="KOG4845">
    <property type="taxonomic scope" value="Eukaryota"/>
</dbReference>
<proteinExistence type="predicted"/>
<protein>
    <submittedName>
        <fullName evidence="6">NADH-ubiquinone/plastoquinone (Complex I) protein</fullName>
    </submittedName>
</protein>
<dbReference type="AlphaFoldDB" id="G7ZWB5"/>
<dbReference type="Proteomes" id="UP000002051">
    <property type="component" value="Chromosome 2"/>
</dbReference>
<evidence type="ECO:0000259" key="5">
    <source>
        <dbReference type="Pfam" id="PF00361"/>
    </source>
</evidence>
<gene>
    <name evidence="6" type="ordered locus">MTR_2g047260</name>
</gene>
<dbReference type="GO" id="GO:0042773">
    <property type="term" value="P:ATP synthesis coupled electron transport"/>
    <property type="evidence" value="ECO:0007669"/>
    <property type="project" value="InterPro"/>
</dbReference>
<evidence type="ECO:0000256" key="2">
    <source>
        <dbReference type="ARBA" id="ARBA00023027"/>
    </source>
</evidence>
<reference evidence="6 8" key="2">
    <citation type="journal article" date="2014" name="BMC Genomics">
        <title>An improved genome release (version Mt4.0) for the model legume Medicago truncatula.</title>
        <authorList>
            <person name="Tang H."/>
            <person name="Krishnakumar V."/>
            <person name="Bidwell S."/>
            <person name="Rosen B."/>
            <person name="Chan A."/>
            <person name="Zhou S."/>
            <person name="Gentzbittel L."/>
            <person name="Childs K.L."/>
            <person name="Yandell M."/>
            <person name="Gundlach H."/>
            <person name="Mayer K.F."/>
            <person name="Schwartz D.C."/>
            <person name="Town C.D."/>
        </authorList>
    </citation>
    <scope>GENOME REANNOTATION</scope>
    <source>
        <strain evidence="6">A17</strain>
        <strain evidence="7 8">cv. Jemalong A17</strain>
    </source>
</reference>
<dbReference type="GO" id="GO:0009536">
    <property type="term" value="C:plastid"/>
    <property type="evidence" value="ECO:0007669"/>
    <property type="project" value="UniProtKB-ARBA"/>
</dbReference>
<feature type="signal peptide" evidence="4">
    <location>
        <begin position="1"/>
        <end position="18"/>
    </location>
</feature>
<dbReference type="InterPro" id="IPR001750">
    <property type="entry name" value="ND/Mrp_TM"/>
</dbReference>
<evidence type="ECO:0000313" key="7">
    <source>
        <dbReference type="EnsemblPlants" id="KEH37785"/>
    </source>
</evidence>
<reference evidence="6 8" key="1">
    <citation type="journal article" date="2011" name="Nature">
        <title>The Medicago genome provides insight into the evolution of rhizobial symbioses.</title>
        <authorList>
            <person name="Young N.D."/>
            <person name="Debelle F."/>
            <person name="Oldroyd G.E."/>
            <person name="Geurts R."/>
            <person name="Cannon S.B."/>
            <person name="Udvardi M.K."/>
            <person name="Benedito V.A."/>
            <person name="Mayer K.F."/>
            <person name="Gouzy J."/>
            <person name="Schoof H."/>
            <person name="Van de Peer Y."/>
            <person name="Proost S."/>
            <person name="Cook D.R."/>
            <person name="Meyers B.C."/>
            <person name="Spannagl M."/>
            <person name="Cheung F."/>
            <person name="De Mita S."/>
            <person name="Krishnakumar V."/>
            <person name="Gundlach H."/>
            <person name="Zhou S."/>
            <person name="Mudge J."/>
            <person name="Bharti A.K."/>
            <person name="Murray J.D."/>
            <person name="Naoumkina M.A."/>
            <person name="Rosen B."/>
            <person name="Silverstein K.A."/>
            <person name="Tang H."/>
            <person name="Rombauts S."/>
            <person name="Zhao P.X."/>
            <person name="Zhou P."/>
            <person name="Barbe V."/>
            <person name="Bardou P."/>
            <person name="Bechner M."/>
            <person name="Bellec A."/>
            <person name="Berger A."/>
            <person name="Berges H."/>
            <person name="Bidwell S."/>
            <person name="Bisseling T."/>
            <person name="Choisne N."/>
            <person name="Couloux A."/>
            <person name="Denny R."/>
            <person name="Deshpande S."/>
            <person name="Dai X."/>
            <person name="Doyle J.J."/>
            <person name="Dudez A.M."/>
            <person name="Farmer A.D."/>
            <person name="Fouteau S."/>
            <person name="Franken C."/>
            <person name="Gibelin C."/>
            <person name="Gish J."/>
            <person name="Goldstein S."/>
            <person name="Gonzalez A.J."/>
            <person name="Green P.J."/>
            <person name="Hallab A."/>
            <person name="Hartog M."/>
            <person name="Hua A."/>
            <person name="Humphray S.J."/>
            <person name="Jeong D.H."/>
            <person name="Jing Y."/>
            <person name="Jocker A."/>
            <person name="Kenton S.M."/>
            <person name="Kim D.J."/>
            <person name="Klee K."/>
            <person name="Lai H."/>
            <person name="Lang C."/>
            <person name="Lin S."/>
            <person name="Macmil S.L."/>
            <person name="Magdelenat G."/>
            <person name="Matthews L."/>
            <person name="McCorrison J."/>
            <person name="Monaghan E.L."/>
            <person name="Mun J.H."/>
            <person name="Najar F.Z."/>
            <person name="Nicholson C."/>
            <person name="Noirot C."/>
            <person name="O'Bleness M."/>
            <person name="Paule C.R."/>
            <person name="Poulain J."/>
            <person name="Prion F."/>
            <person name="Qin B."/>
            <person name="Qu C."/>
            <person name="Retzel E.F."/>
            <person name="Riddle C."/>
            <person name="Sallet E."/>
            <person name="Samain S."/>
            <person name="Samson N."/>
            <person name="Sanders I."/>
            <person name="Saurat O."/>
            <person name="Scarpelli C."/>
            <person name="Schiex T."/>
            <person name="Segurens B."/>
            <person name="Severin A.J."/>
            <person name="Sherrier D.J."/>
            <person name="Shi R."/>
            <person name="Sims S."/>
            <person name="Singer S.R."/>
            <person name="Sinharoy S."/>
            <person name="Sterck L."/>
            <person name="Viollet A."/>
            <person name="Wang B.B."/>
            <person name="Wang K."/>
            <person name="Wang M."/>
            <person name="Wang X."/>
            <person name="Warfsmann J."/>
            <person name="Weissenbach J."/>
            <person name="White D.D."/>
            <person name="White J.D."/>
            <person name="Wiley G.B."/>
            <person name="Wincker P."/>
            <person name="Xing Y."/>
            <person name="Yang L."/>
            <person name="Yao Z."/>
            <person name="Ying F."/>
            <person name="Zhai J."/>
            <person name="Zhou L."/>
            <person name="Zuber A."/>
            <person name="Denarie J."/>
            <person name="Dixon R.A."/>
            <person name="May G.D."/>
            <person name="Schwartz D.C."/>
            <person name="Rogers J."/>
            <person name="Quetier F."/>
            <person name="Town C.D."/>
            <person name="Roe B.A."/>
        </authorList>
    </citation>
    <scope>NUCLEOTIDE SEQUENCE [LARGE SCALE GENOMIC DNA]</scope>
    <source>
        <strain evidence="6">A17</strain>
        <strain evidence="7 8">cv. Jemalong A17</strain>
    </source>
</reference>
<keyword evidence="3" id="KW-0472">Membrane</keyword>
<keyword evidence="1" id="KW-1278">Translocase</keyword>
<keyword evidence="8" id="KW-1185">Reference proteome</keyword>
<dbReference type="STRING" id="3880.G7ZWB5"/>
<dbReference type="HOGENOM" id="CLU_130631_0_0_1"/>
<feature type="transmembrane region" description="Helical" evidence="3">
    <location>
        <begin position="96"/>
        <end position="118"/>
    </location>
</feature>
<evidence type="ECO:0000256" key="4">
    <source>
        <dbReference type="SAM" id="SignalP"/>
    </source>
</evidence>